<dbReference type="PANTHER" id="PTHR43768:SF3">
    <property type="entry name" value="TREHALOSE 6-PHOSPHATE PHOSPHATASE"/>
    <property type="match status" value="1"/>
</dbReference>
<dbReference type="GO" id="GO:0046872">
    <property type="term" value="F:metal ion binding"/>
    <property type="evidence" value="ECO:0007669"/>
    <property type="project" value="UniProtKB-KW"/>
</dbReference>
<organism evidence="5 6">
    <name type="scientific">Actinocatenispora rupis</name>
    <dbReference type="NCBI Taxonomy" id="519421"/>
    <lineage>
        <taxon>Bacteria</taxon>
        <taxon>Bacillati</taxon>
        <taxon>Actinomycetota</taxon>
        <taxon>Actinomycetes</taxon>
        <taxon>Micromonosporales</taxon>
        <taxon>Micromonosporaceae</taxon>
        <taxon>Actinocatenispora</taxon>
    </lineage>
</organism>
<feature type="signal peptide" evidence="4">
    <location>
        <begin position="1"/>
        <end position="28"/>
    </location>
</feature>
<dbReference type="InterPro" id="IPR023214">
    <property type="entry name" value="HAD_sf"/>
</dbReference>
<evidence type="ECO:0000313" key="6">
    <source>
        <dbReference type="Proteomes" id="UP000612808"/>
    </source>
</evidence>
<comment type="function">
    <text evidence="2 3">Removes the phosphate from trehalose 6-phosphate to produce free trehalose.</text>
</comment>
<reference evidence="5" key="1">
    <citation type="submission" date="2021-01" db="EMBL/GenBank/DDBJ databases">
        <title>Whole genome shotgun sequence of Actinocatenispora rupis NBRC 107355.</title>
        <authorList>
            <person name="Komaki H."/>
            <person name="Tamura T."/>
        </authorList>
    </citation>
    <scope>NUCLEOTIDE SEQUENCE</scope>
    <source>
        <strain evidence="5">NBRC 107355</strain>
    </source>
</reference>
<dbReference type="InterPro" id="IPR044651">
    <property type="entry name" value="OTSB-like"/>
</dbReference>
<dbReference type="InterPro" id="IPR003337">
    <property type="entry name" value="Trehalose_PPase"/>
</dbReference>
<dbReference type="NCBIfam" id="TIGR00685">
    <property type="entry name" value="T6PP"/>
    <property type="match status" value="1"/>
</dbReference>
<gene>
    <name evidence="5" type="ORF">Aru02nite_18530</name>
</gene>
<comment type="similarity">
    <text evidence="3">Belongs to the trehalose phosphatase family.</text>
</comment>
<keyword evidence="3" id="KW-0460">Magnesium</keyword>
<comment type="caution">
    <text evidence="5">The sequence shown here is derived from an EMBL/GenBank/DDBJ whole genome shotgun (WGS) entry which is preliminary data.</text>
</comment>
<feature type="chain" id="PRO_5039037022" description="Trehalose 6-phosphate phosphatase" evidence="4">
    <location>
        <begin position="29"/>
        <end position="274"/>
    </location>
</feature>
<comment type="pathway">
    <text evidence="3">Glycan biosynthesis; trehalose biosynthesis.</text>
</comment>
<dbReference type="Pfam" id="PF02358">
    <property type="entry name" value="Trehalose_PPase"/>
    <property type="match status" value="1"/>
</dbReference>
<sequence length="274" mass="28024">MPIPEARTAAGRAGLAALLARPATAALAFDFDGVLSPIVADPTAAQPHPDVLPALAALGRRVGAVAIITGRPVSFLLSRDGIDTLTALPTLTVFGQYGRERWTAAGGYLPAPPDPRIDEAREAVAALLARPGADPGLWLEDKESAVAVHTRRAADPDAELAALTGPLTDLAARLGLRLEPGKLVLELRPEGTDKGAVLTAYVRDSGAGSVAYTGDDLGDLSAFAAVEALRDEGVPGITVCSGSPEQRAVADRADLVVDGPAGVADLLRTLTAAL</sequence>
<dbReference type="EMBL" id="BOMB01000010">
    <property type="protein sequence ID" value="GID10964.1"/>
    <property type="molecule type" value="Genomic_DNA"/>
</dbReference>
<keyword evidence="3" id="KW-0479">Metal-binding</keyword>
<protein>
    <recommendedName>
        <fullName evidence="3">Trehalose 6-phosphate phosphatase</fullName>
        <ecNumber evidence="3">3.1.3.12</ecNumber>
    </recommendedName>
</protein>
<dbReference type="Gene3D" id="3.40.50.1000">
    <property type="entry name" value="HAD superfamily/HAD-like"/>
    <property type="match status" value="1"/>
</dbReference>
<dbReference type="SUPFAM" id="SSF56784">
    <property type="entry name" value="HAD-like"/>
    <property type="match status" value="1"/>
</dbReference>
<dbReference type="Proteomes" id="UP000612808">
    <property type="component" value="Unassembled WGS sequence"/>
</dbReference>
<accession>A0A8J3NCZ2</accession>
<proteinExistence type="inferred from homology"/>
<dbReference type="AlphaFoldDB" id="A0A8J3NCZ2"/>
<evidence type="ECO:0000256" key="1">
    <source>
        <dbReference type="ARBA" id="ARBA00022801"/>
    </source>
</evidence>
<dbReference type="RefSeq" id="WP_203656622.1">
    <property type="nucleotide sequence ID" value="NZ_BAAAZM010000004.1"/>
</dbReference>
<dbReference type="GO" id="GO:0004805">
    <property type="term" value="F:trehalose-phosphatase activity"/>
    <property type="evidence" value="ECO:0007669"/>
    <property type="project" value="UniProtKB-EC"/>
</dbReference>
<dbReference type="PANTHER" id="PTHR43768">
    <property type="entry name" value="TREHALOSE 6-PHOSPHATE PHOSPHATASE"/>
    <property type="match status" value="1"/>
</dbReference>
<comment type="cofactor">
    <cofactor evidence="3">
        <name>Mg(2+)</name>
        <dbReference type="ChEBI" id="CHEBI:18420"/>
    </cofactor>
</comment>
<comment type="catalytic activity">
    <reaction evidence="3">
        <text>alpha,alpha-trehalose 6-phosphate + H2O = alpha,alpha-trehalose + phosphate</text>
        <dbReference type="Rhea" id="RHEA:23420"/>
        <dbReference type="ChEBI" id="CHEBI:15377"/>
        <dbReference type="ChEBI" id="CHEBI:16551"/>
        <dbReference type="ChEBI" id="CHEBI:43474"/>
        <dbReference type="ChEBI" id="CHEBI:58429"/>
        <dbReference type="EC" id="3.1.3.12"/>
    </reaction>
</comment>
<evidence type="ECO:0000313" key="5">
    <source>
        <dbReference type="EMBL" id="GID10964.1"/>
    </source>
</evidence>
<evidence type="ECO:0000256" key="2">
    <source>
        <dbReference type="ARBA" id="ARBA00024179"/>
    </source>
</evidence>
<keyword evidence="4" id="KW-0732">Signal</keyword>
<evidence type="ECO:0000256" key="4">
    <source>
        <dbReference type="SAM" id="SignalP"/>
    </source>
</evidence>
<dbReference type="UniPathway" id="UPA00299"/>
<keyword evidence="6" id="KW-1185">Reference proteome</keyword>
<dbReference type="Gene3D" id="3.30.70.1020">
    <property type="entry name" value="Trehalose-6-phosphate phosphatase related protein, domain 2"/>
    <property type="match status" value="1"/>
</dbReference>
<dbReference type="InterPro" id="IPR036412">
    <property type="entry name" value="HAD-like_sf"/>
</dbReference>
<dbReference type="GO" id="GO:0005992">
    <property type="term" value="P:trehalose biosynthetic process"/>
    <property type="evidence" value="ECO:0007669"/>
    <property type="project" value="UniProtKB-UniPathway"/>
</dbReference>
<name>A0A8J3NCZ2_9ACTN</name>
<dbReference type="EC" id="3.1.3.12" evidence="3"/>
<evidence type="ECO:0000256" key="3">
    <source>
        <dbReference type="RuleBase" id="RU361117"/>
    </source>
</evidence>
<keyword evidence="1 3" id="KW-0378">Hydrolase</keyword>